<dbReference type="InterPro" id="IPR013083">
    <property type="entry name" value="Znf_RING/FYVE/PHD"/>
</dbReference>
<dbReference type="VEuPathDB" id="TriTrypDB:TcCL_ESM05742"/>
<name>A0A2V2WPB9_TRYCR</name>
<dbReference type="VEuPathDB" id="TriTrypDB:TCSYLVIO_001564"/>
<dbReference type="SUPFAM" id="SSF57850">
    <property type="entry name" value="RING/U-box"/>
    <property type="match status" value="1"/>
</dbReference>
<sequence length="351" mass="39701">MAVAFIFDAGSLYQVSENEGALICLPLECPIRSGADVACFTVEEFYFVERDSPLLLRRWRVSLDCKEYALPGPAQNVLVHRQKVYCCGKDSLFVFDPLSEEFETLELQRGVSDLEALDHGFVFLDVNQEIYAYQFNQYPRKVELTRRGIRLLGRYGQYVVVLLDSSQIVCVNEKGEVREEILSYTFTKPFISLSSGALLTVNEGGKICLYARDTTTPIVSELQGTEPKLLSVPSAQPEDSCLICFCDFEEGGGVTLDCGHRFHRDCLAEFSSRADGFRAKGEHVVFTYAVCPGGCGSQIRHAAAPLSEYMGRLRREINLDAENRLREMKNKTVEELLYYICCRCEKTFLRR</sequence>
<dbReference type="InterPro" id="IPR001841">
    <property type="entry name" value="Znf_RING"/>
</dbReference>
<dbReference type="VEuPathDB" id="TriTrypDB:BCY84_02197"/>
<dbReference type="VEuPathDB" id="TriTrypDB:TcCLB.509875.250"/>
<feature type="domain" description="RING-type" evidence="2">
    <location>
        <begin position="241"/>
        <end position="292"/>
    </location>
</feature>
<dbReference type="PANTHER" id="PTHR45943:SF2">
    <property type="entry name" value="RING-TYPE DOMAIN-CONTAINING PROTEIN"/>
    <property type="match status" value="1"/>
</dbReference>
<comment type="caution">
    <text evidence="3">The sequence shown here is derived from an EMBL/GenBank/DDBJ whole genome shotgun (WGS) entry which is preliminary data.</text>
</comment>
<dbReference type="EMBL" id="PRFC01000069">
    <property type="protein sequence ID" value="PWV10468.1"/>
    <property type="molecule type" value="Genomic_DNA"/>
</dbReference>
<dbReference type="VEuPathDB" id="TriTrypDB:C4B63_28g34"/>
<reference evidence="3 4" key="1">
    <citation type="journal article" date="2018" name="Microb. Genom.">
        <title>Expanding an expanded genome: long-read sequencing of Trypanosoma cruzi.</title>
        <authorList>
            <person name="Berna L."/>
            <person name="Rodriguez M."/>
            <person name="Chiribao M.L."/>
            <person name="Parodi-Talice A."/>
            <person name="Pita S."/>
            <person name="Rijo G."/>
            <person name="Alvarez-Valin F."/>
            <person name="Robello C."/>
        </authorList>
    </citation>
    <scope>NUCLEOTIDE SEQUENCE [LARGE SCALE GENOMIC DNA]</scope>
    <source>
        <strain evidence="3 4">TCC</strain>
    </source>
</reference>
<keyword evidence="1" id="KW-0862">Zinc</keyword>
<dbReference type="GO" id="GO:0008270">
    <property type="term" value="F:zinc ion binding"/>
    <property type="evidence" value="ECO:0007669"/>
    <property type="project" value="UniProtKB-KW"/>
</dbReference>
<dbReference type="PANTHER" id="PTHR45943">
    <property type="entry name" value="E3 UBIQUITIN-PROTEIN LIGASE MYCBP2"/>
    <property type="match status" value="1"/>
</dbReference>
<dbReference type="Pfam" id="PF13639">
    <property type="entry name" value="zf-RING_2"/>
    <property type="match status" value="1"/>
</dbReference>
<dbReference type="GO" id="GO:0005634">
    <property type="term" value="C:nucleus"/>
    <property type="evidence" value="ECO:0007669"/>
    <property type="project" value="TreeGrafter"/>
</dbReference>
<protein>
    <recommendedName>
        <fullName evidence="2">RING-type domain-containing protein</fullName>
    </recommendedName>
</protein>
<dbReference type="GO" id="GO:0005886">
    <property type="term" value="C:plasma membrane"/>
    <property type="evidence" value="ECO:0007669"/>
    <property type="project" value="TreeGrafter"/>
</dbReference>
<evidence type="ECO:0000313" key="3">
    <source>
        <dbReference type="EMBL" id="PWV10468.1"/>
    </source>
</evidence>
<dbReference type="VEuPathDB" id="TriTrypDB:TcYC6_0081020"/>
<dbReference type="VEuPathDB" id="TriTrypDB:TcBrA4_0008450"/>
<evidence type="ECO:0000259" key="2">
    <source>
        <dbReference type="PROSITE" id="PS50089"/>
    </source>
</evidence>
<dbReference type="GO" id="GO:0061630">
    <property type="term" value="F:ubiquitin protein ligase activity"/>
    <property type="evidence" value="ECO:0007669"/>
    <property type="project" value="TreeGrafter"/>
</dbReference>
<accession>A0A2V2WPB9</accession>
<dbReference type="AlphaFoldDB" id="A0A2V2WPB9"/>
<keyword evidence="1" id="KW-0863">Zinc-finger</keyword>
<dbReference type="VEuPathDB" id="TriTrypDB:TcCLB.507669.210"/>
<proteinExistence type="predicted"/>
<evidence type="ECO:0000313" key="4">
    <source>
        <dbReference type="Proteomes" id="UP000246078"/>
    </source>
</evidence>
<gene>
    <name evidence="3" type="ORF">C3747_69g107</name>
</gene>
<dbReference type="VEuPathDB" id="TriTrypDB:TCDM_00897"/>
<dbReference type="Proteomes" id="UP000246078">
    <property type="component" value="Unassembled WGS sequence"/>
</dbReference>
<dbReference type="VEuPathDB" id="TriTrypDB:Tc_MARK_6548"/>
<evidence type="ECO:0000256" key="1">
    <source>
        <dbReference type="PROSITE-ProRule" id="PRU00175"/>
    </source>
</evidence>
<dbReference type="PROSITE" id="PS50089">
    <property type="entry name" value="ZF_RING_2"/>
    <property type="match status" value="1"/>
</dbReference>
<dbReference type="VEuPathDB" id="TriTrypDB:TcG_00787"/>
<organism evidence="3 4">
    <name type="scientific">Trypanosoma cruzi</name>
    <dbReference type="NCBI Taxonomy" id="5693"/>
    <lineage>
        <taxon>Eukaryota</taxon>
        <taxon>Discoba</taxon>
        <taxon>Euglenozoa</taxon>
        <taxon>Kinetoplastea</taxon>
        <taxon>Metakinetoplastina</taxon>
        <taxon>Trypanosomatida</taxon>
        <taxon>Trypanosomatidae</taxon>
        <taxon>Trypanosoma</taxon>
        <taxon>Schizotrypanum</taxon>
    </lineage>
</organism>
<dbReference type="VEuPathDB" id="TriTrypDB:C3747_69g107"/>
<dbReference type="Gene3D" id="3.30.40.10">
    <property type="entry name" value="Zinc/RING finger domain, C3HC4 (zinc finger)"/>
    <property type="match status" value="1"/>
</dbReference>
<keyword evidence="1" id="KW-0479">Metal-binding</keyword>